<name>A0A0E9WTC3_ANGAN</name>
<accession>A0A0E9WTC3</accession>
<protein>
    <submittedName>
        <fullName evidence="1">Uncharacterized protein</fullName>
    </submittedName>
</protein>
<evidence type="ECO:0000313" key="1">
    <source>
        <dbReference type="EMBL" id="JAH92770.1"/>
    </source>
</evidence>
<sequence length="70" mass="8204">MINKKGWPSQSQDLNLIENVYFELKEAVYKCIPKDLKDLERFYGRLVKDPLQNVLSLQREGTQIMATPTF</sequence>
<reference evidence="1" key="1">
    <citation type="submission" date="2014-11" db="EMBL/GenBank/DDBJ databases">
        <authorList>
            <person name="Amaro Gonzalez C."/>
        </authorList>
    </citation>
    <scope>NUCLEOTIDE SEQUENCE</scope>
</reference>
<dbReference type="InterPro" id="IPR036397">
    <property type="entry name" value="RNaseH_sf"/>
</dbReference>
<dbReference type="AlphaFoldDB" id="A0A0E9WTC3"/>
<dbReference type="GO" id="GO:0003676">
    <property type="term" value="F:nucleic acid binding"/>
    <property type="evidence" value="ECO:0007669"/>
    <property type="project" value="InterPro"/>
</dbReference>
<reference evidence="1" key="2">
    <citation type="journal article" date="2015" name="Fish Shellfish Immunol.">
        <title>Early steps in the European eel (Anguilla anguilla)-Vibrio vulnificus interaction in the gills: Role of the RtxA13 toxin.</title>
        <authorList>
            <person name="Callol A."/>
            <person name="Pajuelo D."/>
            <person name="Ebbesson L."/>
            <person name="Teles M."/>
            <person name="MacKenzie S."/>
            <person name="Amaro C."/>
        </authorList>
    </citation>
    <scope>NUCLEOTIDE SEQUENCE</scope>
</reference>
<organism evidence="1">
    <name type="scientific">Anguilla anguilla</name>
    <name type="common">European freshwater eel</name>
    <name type="synonym">Muraena anguilla</name>
    <dbReference type="NCBI Taxonomy" id="7936"/>
    <lineage>
        <taxon>Eukaryota</taxon>
        <taxon>Metazoa</taxon>
        <taxon>Chordata</taxon>
        <taxon>Craniata</taxon>
        <taxon>Vertebrata</taxon>
        <taxon>Euteleostomi</taxon>
        <taxon>Actinopterygii</taxon>
        <taxon>Neopterygii</taxon>
        <taxon>Teleostei</taxon>
        <taxon>Anguilliformes</taxon>
        <taxon>Anguillidae</taxon>
        <taxon>Anguilla</taxon>
    </lineage>
</organism>
<proteinExistence type="predicted"/>
<dbReference type="EMBL" id="GBXM01015807">
    <property type="protein sequence ID" value="JAH92770.1"/>
    <property type="molecule type" value="Transcribed_RNA"/>
</dbReference>
<dbReference type="Gene3D" id="3.30.420.10">
    <property type="entry name" value="Ribonuclease H-like superfamily/Ribonuclease H"/>
    <property type="match status" value="1"/>
</dbReference>